<dbReference type="Proteomes" id="UP001221898">
    <property type="component" value="Unassembled WGS sequence"/>
</dbReference>
<proteinExistence type="predicted"/>
<gene>
    <name evidence="3" type="ORF">AAFF_G00247650</name>
</gene>
<dbReference type="EMBL" id="JAINUG010000330">
    <property type="protein sequence ID" value="KAJ8378127.1"/>
    <property type="molecule type" value="Genomic_DNA"/>
</dbReference>
<keyword evidence="4" id="KW-1185">Reference proteome</keyword>
<sequence length="95" mass="10404">MVLDKGLTFVCFISLLIPEPEQAISSPFGRETGSQGSDCQRSDSSGPPAPRQAQNVEAALEQRYETGTALMRETNQRSIGHHACWGLTHLTVYLL</sequence>
<reference evidence="3" key="1">
    <citation type="journal article" date="2023" name="Science">
        <title>Genome structures resolve the early diversification of teleost fishes.</title>
        <authorList>
            <person name="Parey E."/>
            <person name="Louis A."/>
            <person name="Montfort J."/>
            <person name="Bouchez O."/>
            <person name="Roques C."/>
            <person name="Iampietro C."/>
            <person name="Lluch J."/>
            <person name="Castinel A."/>
            <person name="Donnadieu C."/>
            <person name="Desvignes T."/>
            <person name="Floi Bucao C."/>
            <person name="Jouanno E."/>
            <person name="Wen M."/>
            <person name="Mejri S."/>
            <person name="Dirks R."/>
            <person name="Jansen H."/>
            <person name="Henkel C."/>
            <person name="Chen W.J."/>
            <person name="Zahm M."/>
            <person name="Cabau C."/>
            <person name="Klopp C."/>
            <person name="Thompson A.W."/>
            <person name="Robinson-Rechavi M."/>
            <person name="Braasch I."/>
            <person name="Lecointre G."/>
            <person name="Bobe J."/>
            <person name="Postlethwait J.H."/>
            <person name="Berthelot C."/>
            <person name="Roest Crollius H."/>
            <person name="Guiguen Y."/>
        </authorList>
    </citation>
    <scope>NUCLEOTIDE SEQUENCE</scope>
    <source>
        <strain evidence="3">NC1722</strain>
    </source>
</reference>
<feature type="region of interest" description="Disordered" evidence="1">
    <location>
        <begin position="24"/>
        <end position="55"/>
    </location>
</feature>
<evidence type="ECO:0000256" key="1">
    <source>
        <dbReference type="SAM" id="MobiDB-lite"/>
    </source>
</evidence>
<protein>
    <submittedName>
        <fullName evidence="3">Uncharacterized protein</fullName>
    </submittedName>
</protein>
<evidence type="ECO:0000256" key="2">
    <source>
        <dbReference type="SAM" id="SignalP"/>
    </source>
</evidence>
<name>A0AAD7W441_9TELE</name>
<dbReference type="AlphaFoldDB" id="A0AAD7W441"/>
<organism evidence="3 4">
    <name type="scientific">Aldrovandia affinis</name>
    <dbReference type="NCBI Taxonomy" id="143900"/>
    <lineage>
        <taxon>Eukaryota</taxon>
        <taxon>Metazoa</taxon>
        <taxon>Chordata</taxon>
        <taxon>Craniata</taxon>
        <taxon>Vertebrata</taxon>
        <taxon>Euteleostomi</taxon>
        <taxon>Actinopterygii</taxon>
        <taxon>Neopterygii</taxon>
        <taxon>Teleostei</taxon>
        <taxon>Notacanthiformes</taxon>
        <taxon>Halosauridae</taxon>
        <taxon>Aldrovandia</taxon>
    </lineage>
</organism>
<keyword evidence="2" id="KW-0732">Signal</keyword>
<evidence type="ECO:0000313" key="3">
    <source>
        <dbReference type="EMBL" id="KAJ8378127.1"/>
    </source>
</evidence>
<feature type="chain" id="PRO_5042255067" evidence="2">
    <location>
        <begin position="24"/>
        <end position="95"/>
    </location>
</feature>
<feature type="compositionally biased region" description="Polar residues" evidence="1">
    <location>
        <begin position="32"/>
        <end position="45"/>
    </location>
</feature>
<feature type="signal peptide" evidence="2">
    <location>
        <begin position="1"/>
        <end position="23"/>
    </location>
</feature>
<comment type="caution">
    <text evidence="3">The sequence shown here is derived from an EMBL/GenBank/DDBJ whole genome shotgun (WGS) entry which is preliminary data.</text>
</comment>
<accession>A0AAD7W441</accession>
<evidence type="ECO:0000313" key="4">
    <source>
        <dbReference type="Proteomes" id="UP001221898"/>
    </source>
</evidence>